<keyword evidence="3" id="KW-1185">Reference proteome</keyword>
<dbReference type="EMBL" id="BLXT01003727">
    <property type="protein sequence ID" value="GFO03613.1"/>
    <property type="molecule type" value="Genomic_DNA"/>
</dbReference>
<evidence type="ECO:0000313" key="2">
    <source>
        <dbReference type="EMBL" id="GFO03613.1"/>
    </source>
</evidence>
<proteinExistence type="predicted"/>
<feature type="compositionally biased region" description="Polar residues" evidence="1">
    <location>
        <begin position="336"/>
        <end position="352"/>
    </location>
</feature>
<name>A0AAV4AAE0_9GAST</name>
<evidence type="ECO:0000256" key="1">
    <source>
        <dbReference type="SAM" id="MobiDB-lite"/>
    </source>
</evidence>
<dbReference type="GO" id="GO:0043240">
    <property type="term" value="C:Fanconi anaemia nuclear complex"/>
    <property type="evidence" value="ECO:0007669"/>
    <property type="project" value="InterPro"/>
</dbReference>
<evidence type="ECO:0000313" key="3">
    <source>
        <dbReference type="Proteomes" id="UP000735302"/>
    </source>
</evidence>
<gene>
    <name evidence="2" type="ORF">PoB_003011800</name>
</gene>
<dbReference type="InterPro" id="IPR019734">
    <property type="entry name" value="TPR_rpt"/>
</dbReference>
<dbReference type="PANTHER" id="PTHR15254:SF2">
    <property type="entry name" value="FANCONI ANEMIA GROUP G PROTEIN"/>
    <property type="match status" value="1"/>
</dbReference>
<dbReference type="PANTHER" id="PTHR15254">
    <property type="entry name" value="FANCONI ANEMIA GROUP G PROTEIN FAMILY MEMBER"/>
    <property type="match status" value="1"/>
</dbReference>
<feature type="region of interest" description="Disordered" evidence="1">
    <location>
        <begin position="333"/>
        <end position="352"/>
    </location>
</feature>
<dbReference type="AlphaFoldDB" id="A0AAV4AAE0"/>
<protein>
    <submittedName>
        <fullName evidence="2">Fanconi anemia group g protein</fullName>
    </submittedName>
</protein>
<dbReference type="InterPro" id="IPR011990">
    <property type="entry name" value="TPR-like_helical_dom_sf"/>
</dbReference>
<sequence length="608" mass="68393">MQEIKEAVKDPILHFRSLDILSLVVTFCGMTCLFVRAHEHDTARIKNIVSIFRQFTDLMCKDVLQEPVQYRNGYLAEPSQDRDDTQLPCVKDVISLYLCPFSHDMGDSRITFKQWLWLDKVCHCKHLIETEEYCSAMEVLEALLNTELNPGVRSVVLCLFAECYMHQGCPQLSLQTYKAALKADKNNHMIFYHLANVYRDLQHVDLELECLNLLVRFLTDKHMKSEASAPDIHLDALVFSVCEVVPEISLAEALYHFAQRCAQLKRYPEAAEQYMASLKLLQEDSLGMSISVPVQEVVVEAAEVSACAHQVDQCLSLFDQFYPVLVADNTLPRSPENPSWTRSSCGSPGNSSQDILFSPCQAEDRHCASSFPENNAPGTFETVYVGGSGSSSTAKPFENLCDLTRRKRLRSDSVPRYESWRHEKKSGHQDGQSELERDENNPWWSSSLAIRLLLSKADVLLSVQGYSDEVMSCLNKAQDLLLKDQTPIFDDSLTCKSDGVAVTKSPSRKRRRISPDQQDSPEAEPPTAASAMAGQTRADQYNICKLWSESMVKVTERLLQASLNHGQKLSACNAARFLLQLDPDNAIAQTTLVKNRIIKQNKPLALAS</sequence>
<dbReference type="SUPFAM" id="SSF48452">
    <property type="entry name" value="TPR-like"/>
    <property type="match status" value="2"/>
</dbReference>
<feature type="region of interest" description="Disordered" evidence="1">
    <location>
        <begin position="499"/>
        <end position="534"/>
    </location>
</feature>
<dbReference type="GO" id="GO:0036297">
    <property type="term" value="P:interstrand cross-link repair"/>
    <property type="evidence" value="ECO:0007669"/>
    <property type="project" value="InterPro"/>
</dbReference>
<reference evidence="2 3" key="1">
    <citation type="journal article" date="2021" name="Elife">
        <title>Chloroplast acquisition without the gene transfer in kleptoplastic sea slugs, Plakobranchus ocellatus.</title>
        <authorList>
            <person name="Maeda T."/>
            <person name="Takahashi S."/>
            <person name="Yoshida T."/>
            <person name="Shimamura S."/>
            <person name="Takaki Y."/>
            <person name="Nagai Y."/>
            <person name="Toyoda A."/>
            <person name="Suzuki Y."/>
            <person name="Arimoto A."/>
            <person name="Ishii H."/>
            <person name="Satoh N."/>
            <person name="Nishiyama T."/>
            <person name="Hasebe M."/>
            <person name="Maruyama T."/>
            <person name="Minagawa J."/>
            <person name="Obokata J."/>
            <person name="Shigenobu S."/>
        </authorList>
    </citation>
    <scope>NUCLEOTIDE SEQUENCE [LARGE SCALE GENOMIC DNA]</scope>
</reference>
<dbReference type="SMART" id="SM00028">
    <property type="entry name" value="TPR"/>
    <property type="match status" value="3"/>
</dbReference>
<organism evidence="2 3">
    <name type="scientific">Plakobranchus ocellatus</name>
    <dbReference type="NCBI Taxonomy" id="259542"/>
    <lineage>
        <taxon>Eukaryota</taxon>
        <taxon>Metazoa</taxon>
        <taxon>Spiralia</taxon>
        <taxon>Lophotrochozoa</taxon>
        <taxon>Mollusca</taxon>
        <taxon>Gastropoda</taxon>
        <taxon>Heterobranchia</taxon>
        <taxon>Euthyneura</taxon>
        <taxon>Panpulmonata</taxon>
        <taxon>Sacoglossa</taxon>
        <taxon>Placobranchoidea</taxon>
        <taxon>Plakobranchidae</taxon>
        <taxon>Plakobranchus</taxon>
    </lineage>
</organism>
<feature type="region of interest" description="Disordered" evidence="1">
    <location>
        <begin position="414"/>
        <end position="439"/>
    </location>
</feature>
<comment type="caution">
    <text evidence="2">The sequence shown here is derived from an EMBL/GenBank/DDBJ whole genome shotgun (WGS) entry which is preliminary data.</text>
</comment>
<dbReference type="Proteomes" id="UP000735302">
    <property type="component" value="Unassembled WGS sequence"/>
</dbReference>
<dbReference type="InterPro" id="IPR039684">
    <property type="entry name" value="FANCG"/>
</dbReference>
<dbReference type="Gene3D" id="1.25.40.10">
    <property type="entry name" value="Tetratricopeptide repeat domain"/>
    <property type="match status" value="1"/>
</dbReference>
<accession>A0AAV4AAE0</accession>